<accession>A0A8S5UTS9</accession>
<dbReference type="EMBL" id="BK016136">
    <property type="protein sequence ID" value="DAF97810.1"/>
    <property type="molecule type" value="Genomic_DNA"/>
</dbReference>
<proteinExistence type="predicted"/>
<sequence length="43" mass="5094">MSIRSLVKRRQLIRKVFSLKTLLSWKVLIKILNFALKKLIGIK</sequence>
<organism evidence="1">
    <name type="scientific">Myoviridae sp. ctYA416</name>
    <dbReference type="NCBI Taxonomy" id="2825125"/>
    <lineage>
        <taxon>Viruses</taxon>
        <taxon>Duplodnaviria</taxon>
        <taxon>Heunggongvirae</taxon>
        <taxon>Uroviricota</taxon>
        <taxon>Caudoviricetes</taxon>
    </lineage>
</organism>
<evidence type="ECO:0000313" key="1">
    <source>
        <dbReference type="EMBL" id="DAF97810.1"/>
    </source>
</evidence>
<name>A0A8S5UTS9_9CAUD</name>
<reference evidence="1" key="1">
    <citation type="journal article" date="2021" name="Proc. Natl. Acad. Sci. U.S.A.">
        <title>A Catalog of Tens of Thousands of Viruses from Human Metagenomes Reveals Hidden Associations with Chronic Diseases.</title>
        <authorList>
            <person name="Tisza M.J."/>
            <person name="Buck C.B."/>
        </authorList>
    </citation>
    <scope>NUCLEOTIDE SEQUENCE</scope>
    <source>
        <strain evidence="1">CtYA416</strain>
    </source>
</reference>
<protein>
    <submittedName>
        <fullName evidence="1">Uncharacterized protein</fullName>
    </submittedName>
</protein>